<dbReference type="Pfam" id="PF03992">
    <property type="entry name" value="ABM"/>
    <property type="match status" value="1"/>
</dbReference>
<evidence type="ECO:0000259" key="1">
    <source>
        <dbReference type="PROSITE" id="PS51725"/>
    </source>
</evidence>
<dbReference type="Gene3D" id="3.30.70.100">
    <property type="match status" value="1"/>
</dbReference>
<dbReference type="RefSeq" id="WP_264326407.1">
    <property type="nucleotide sequence ID" value="NZ_JADEXQ010000069.1"/>
</dbReference>
<gene>
    <name evidence="2" type="ORF">IQ266_17745</name>
</gene>
<feature type="domain" description="ABM" evidence="1">
    <location>
        <begin position="2"/>
        <end position="94"/>
    </location>
</feature>
<comment type="caution">
    <text evidence="2">The sequence shown here is derived from an EMBL/GenBank/DDBJ whole genome shotgun (WGS) entry which is preliminary data.</text>
</comment>
<dbReference type="InterPro" id="IPR050744">
    <property type="entry name" value="AI-2_Isomerase_LsrG"/>
</dbReference>
<name>A0A928Z4B1_9CYAN</name>
<accession>A0A928Z4B1</accession>
<evidence type="ECO:0000313" key="3">
    <source>
        <dbReference type="Proteomes" id="UP000625316"/>
    </source>
</evidence>
<proteinExistence type="predicted"/>
<dbReference type="GO" id="GO:0005829">
    <property type="term" value="C:cytosol"/>
    <property type="evidence" value="ECO:0007669"/>
    <property type="project" value="TreeGrafter"/>
</dbReference>
<dbReference type="EMBL" id="JADEXQ010000069">
    <property type="protein sequence ID" value="MBE9031579.1"/>
    <property type="molecule type" value="Genomic_DNA"/>
</dbReference>
<organism evidence="2 3">
    <name type="scientific">Romeriopsis navalis LEGE 11480</name>
    <dbReference type="NCBI Taxonomy" id="2777977"/>
    <lineage>
        <taxon>Bacteria</taxon>
        <taxon>Bacillati</taxon>
        <taxon>Cyanobacteriota</taxon>
        <taxon>Cyanophyceae</taxon>
        <taxon>Leptolyngbyales</taxon>
        <taxon>Leptolyngbyaceae</taxon>
        <taxon>Romeriopsis</taxon>
        <taxon>Romeriopsis navalis</taxon>
    </lineage>
</organism>
<dbReference type="Proteomes" id="UP000625316">
    <property type="component" value="Unassembled WGS sequence"/>
</dbReference>
<dbReference type="InterPro" id="IPR007138">
    <property type="entry name" value="ABM_dom"/>
</dbReference>
<evidence type="ECO:0000313" key="2">
    <source>
        <dbReference type="EMBL" id="MBE9031579.1"/>
    </source>
</evidence>
<sequence>MVVTCVNVTVLPEHIADFIQATIANHQGSIQEPSNLRFDLLQDPEQPTQFVLYEAYADSEGAAQHKQTAHYKIWRETVAPWMAKPREGKPYTVIAP</sequence>
<dbReference type="GO" id="GO:0004497">
    <property type="term" value="F:monooxygenase activity"/>
    <property type="evidence" value="ECO:0007669"/>
    <property type="project" value="UniProtKB-KW"/>
</dbReference>
<dbReference type="SUPFAM" id="SSF54909">
    <property type="entry name" value="Dimeric alpha+beta barrel"/>
    <property type="match status" value="1"/>
</dbReference>
<dbReference type="AlphaFoldDB" id="A0A928Z4B1"/>
<dbReference type="InterPro" id="IPR011008">
    <property type="entry name" value="Dimeric_a/b-barrel"/>
</dbReference>
<keyword evidence="2" id="KW-0560">Oxidoreductase</keyword>
<protein>
    <submittedName>
        <fullName evidence="2">Antibiotic biosynthesis monooxygenase</fullName>
    </submittedName>
</protein>
<dbReference type="PANTHER" id="PTHR33336:SF1">
    <property type="entry name" value="(4S)-4-HYDROXY-5-PHOSPHONOOXYPENTANE-2,3-DIONE ISOMERASE"/>
    <property type="match status" value="1"/>
</dbReference>
<keyword evidence="2" id="KW-0503">Monooxygenase</keyword>
<keyword evidence="3" id="KW-1185">Reference proteome</keyword>
<dbReference type="PANTHER" id="PTHR33336">
    <property type="entry name" value="QUINOL MONOOXYGENASE YGIN-RELATED"/>
    <property type="match status" value="1"/>
</dbReference>
<reference evidence="2" key="1">
    <citation type="submission" date="2020-10" db="EMBL/GenBank/DDBJ databases">
        <authorList>
            <person name="Castelo-Branco R."/>
            <person name="Eusebio N."/>
            <person name="Adriana R."/>
            <person name="Vieira A."/>
            <person name="Brugerolle De Fraissinette N."/>
            <person name="Rezende De Castro R."/>
            <person name="Schneider M.P."/>
            <person name="Vasconcelos V."/>
            <person name="Leao P.N."/>
        </authorList>
    </citation>
    <scope>NUCLEOTIDE SEQUENCE</scope>
    <source>
        <strain evidence="2">LEGE 11480</strain>
    </source>
</reference>
<dbReference type="PROSITE" id="PS51725">
    <property type="entry name" value="ABM"/>
    <property type="match status" value="1"/>
</dbReference>